<organism evidence="1 2">
    <name type="scientific">Euroglyphus maynei</name>
    <name type="common">Mayne's house dust mite</name>
    <dbReference type="NCBI Taxonomy" id="6958"/>
    <lineage>
        <taxon>Eukaryota</taxon>
        <taxon>Metazoa</taxon>
        <taxon>Ecdysozoa</taxon>
        <taxon>Arthropoda</taxon>
        <taxon>Chelicerata</taxon>
        <taxon>Arachnida</taxon>
        <taxon>Acari</taxon>
        <taxon>Acariformes</taxon>
        <taxon>Sarcoptiformes</taxon>
        <taxon>Astigmata</taxon>
        <taxon>Psoroptidia</taxon>
        <taxon>Analgoidea</taxon>
        <taxon>Pyroglyphidae</taxon>
        <taxon>Pyroglyphinae</taxon>
        <taxon>Euroglyphus</taxon>
    </lineage>
</organism>
<dbReference type="Proteomes" id="UP000194236">
    <property type="component" value="Unassembled WGS sequence"/>
</dbReference>
<dbReference type="AlphaFoldDB" id="A0A1Y3AZY8"/>
<comment type="caution">
    <text evidence="1">The sequence shown here is derived from an EMBL/GenBank/DDBJ whole genome shotgun (WGS) entry which is preliminary data.</text>
</comment>
<name>A0A1Y3AZY8_EURMA</name>
<accession>A0A1Y3AZY8</accession>
<gene>
    <name evidence="1" type="ORF">BLA29_013184</name>
</gene>
<reference evidence="1 2" key="1">
    <citation type="submission" date="2017-03" db="EMBL/GenBank/DDBJ databases">
        <title>Genome Survey of Euroglyphus maynei.</title>
        <authorList>
            <person name="Arlian L.G."/>
            <person name="Morgan M.S."/>
            <person name="Rider S.D."/>
        </authorList>
    </citation>
    <scope>NUCLEOTIDE SEQUENCE [LARGE SCALE GENOMIC DNA]</scope>
    <source>
        <strain evidence="1">Arlian Lab</strain>
        <tissue evidence="1">Whole body</tissue>
    </source>
</reference>
<protein>
    <submittedName>
        <fullName evidence="1">Uncharacterized protein</fullName>
    </submittedName>
</protein>
<evidence type="ECO:0000313" key="1">
    <source>
        <dbReference type="EMBL" id="OTF73354.1"/>
    </source>
</evidence>
<evidence type="ECO:0000313" key="2">
    <source>
        <dbReference type="Proteomes" id="UP000194236"/>
    </source>
</evidence>
<keyword evidence="2" id="KW-1185">Reference proteome</keyword>
<sequence>MLSANMNGQTRPIPIVNISEFVDDNNNHIDHDDYNENVLQNHHHRCRRVKKSTKNRHSLITFPGSSFIRRSLSPFRWRRRSPIIDTNESKYNDDVDVDISDLESRTSSTSSSSCESINSFESCSSYALILAA</sequence>
<proteinExistence type="predicted"/>
<dbReference type="EMBL" id="MUJZ01052058">
    <property type="protein sequence ID" value="OTF73354.1"/>
    <property type="molecule type" value="Genomic_DNA"/>
</dbReference>